<gene>
    <name evidence="2" type="ORF">EJ08DRAFT_199893</name>
</gene>
<proteinExistence type="predicted"/>
<feature type="region of interest" description="Disordered" evidence="1">
    <location>
        <begin position="67"/>
        <end position="125"/>
    </location>
</feature>
<keyword evidence="3" id="KW-1185">Reference proteome</keyword>
<dbReference type="EMBL" id="MU007034">
    <property type="protein sequence ID" value="KAF2431135.1"/>
    <property type="molecule type" value="Genomic_DNA"/>
</dbReference>
<dbReference type="AlphaFoldDB" id="A0A9P4TYW4"/>
<evidence type="ECO:0000313" key="3">
    <source>
        <dbReference type="Proteomes" id="UP000800235"/>
    </source>
</evidence>
<evidence type="ECO:0000256" key="1">
    <source>
        <dbReference type="SAM" id="MobiDB-lite"/>
    </source>
</evidence>
<sequence length="185" mass="20730">MADQWTTEMDIKMLRIVVANSKIPLDIFDRVALEWNALNDVALSPGDIATRFAEIFSAAAPNAANIPAAEGRNSKKRRAEHEAEDDASDDGRSSITIKLSDGKKRKAETEAESESDGGRTDIGRSVNGRFEIRPGKWEDFDEWCKHCKRWGHCGGAVRCSFYGCWYCLDKGHKHWECPLVPKKST</sequence>
<name>A0A9P4TYW4_9PEZI</name>
<reference evidence="2" key="1">
    <citation type="journal article" date="2020" name="Stud. Mycol.">
        <title>101 Dothideomycetes genomes: a test case for predicting lifestyles and emergence of pathogens.</title>
        <authorList>
            <person name="Haridas S."/>
            <person name="Albert R."/>
            <person name="Binder M."/>
            <person name="Bloem J."/>
            <person name="Labutti K."/>
            <person name="Salamov A."/>
            <person name="Andreopoulos B."/>
            <person name="Baker S."/>
            <person name="Barry K."/>
            <person name="Bills G."/>
            <person name="Bluhm B."/>
            <person name="Cannon C."/>
            <person name="Castanera R."/>
            <person name="Culley D."/>
            <person name="Daum C."/>
            <person name="Ezra D."/>
            <person name="Gonzalez J."/>
            <person name="Henrissat B."/>
            <person name="Kuo A."/>
            <person name="Liang C."/>
            <person name="Lipzen A."/>
            <person name="Lutzoni F."/>
            <person name="Magnuson J."/>
            <person name="Mondo S."/>
            <person name="Nolan M."/>
            <person name="Ohm R."/>
            <person name="Pangilinan J."/>
            <person name="Park H.-J."/>
            <person name="Ramirez L."/>
            <person name="Alfaro M."/>
            <person name="Sun H."/>
            <person name="Tritt A."/>
            <person name="Yoshinaga Y."/>
            <person name="Zwiers L.-H."/>
            <person name="Turgeon B."/>
            <person name="Goodwin S."/>
            <person name="Spatafora J."/>
            <person name="Crous P."/>
            <person name="Grigoriev I."/>
        </authorList>
    </citation>
    <scope>NUCLEOTIDE SEQUENCE</scope>
    <source>
        <strain evidence="2">CBS 130266</strain>
    </source>
</reference>
<evidence type="ECO:0000313" key="2">
    <source>
        <dbReference type="EMBL" id="KAF2431135.1"/>
    </source>
</evidence>
<organism evidence="2 3">
    <name type="scientific">Tothia fuscella</name>
    <dbReference type="NCBI Taxonomy" id="1048955"/>
    <lineage>
        <taxon>Eukaryota</taxon>
        <taxon>Fungi</taxon>
        <taxon>Dikarya</taxon>
        <taxon>Ascomycota</taxon>
        <taxon>Pezizomycotina</taxon>
        <taxon>Dothideomycetes</taxon>
        <taxon>Pleosporomycetidae</taxon>
        <taxon>Venturiales</taxon>
        <taxon>Cylindrosympodiaceae</taxon>
        <taxon>Tothia</taxon>
    </lineage>
</organism>
<protein>
    <submittedName>
        <fullName evidence="2">Uncharacterized protein</fullName>
    </submittedName>
</protein>
<accession>A0A9P4TYW4</accession>
<comment type="caution">
    <text evidence="2">The sequence shown here is derived from an EMBL/GenBank/DDBJ whole genome shotgun (WGS) entry which is preliminary data.</text>
</comment>
<dbReference type="Proteomes" id="UP000800235">
    <property type="component" value="Unassembled WGS sequence"/>
</dbReference>